<accession>A0A9P7TUN9</accession>
<gene>
    <name evidence="1" type="ORF">E4U13_000123</name>
</gene>
<reference evidence="1 2" key="1">
    <citation type="journal article" date="2020" name="bioRxiv">
        <title>Whole genome comparisons of ergot fungi reveals the divergence and evolution of species within the genus Claviceps are the result of varying mechanisms driving genome evolution and host range expansion.</title>
        <authorList>
            <person name="Wyka S.A."/>
            <person name="Mondo S.J."/>
            <person name="Liu M."/>
            <person name="Dettman J."/>
            <person name="Nalam V."/>
            <person name="Broders K.D."/>
        </authorList>
    </citation>
    <scope>NUCLEOTIDE SEQUENCE [LARGE SCALE GENOMIC DNA]</scope>
    <source>
        <strain evidence="1 2">LM576</strain>
    </source>
</reference>
<evidence type="ECO:0000313" key="2">
    <source>
        <dbReference type="Proteomes" id="UP000732380"/>
    </source>
</evidence>
<organism evidence="1 2">
    <name type="scientific">Claviceps humidiphila</name>
    <dbReference type="NCBI Taxonomy" id="1294629"/>
    <lineage>
        <taxon>Eukaryota</taxon>
        <taxon>Fungi</taxon>
        <taxon>Dikarya</taxon>
        <taxon>Ascomycota</taxon>
        <taxon>Pezizomycotina</taxon>
        <taxon>Sordariomycetes</taxon>
        <taxon>Hypocreomycetidae</taxon>
        <taxon>Hypocreales</taxon>
        <taxon>Clavicipitaceae</taxon>
        <taxon>Claviceps</taxon>
    </lineage>
</organism>
<dbReference type="Proteomes" id="UP000732380">
    <property type="component" value="Unassembled WGS sequence"/>
</dbReference>
<proteinExistence type="predicted"/>
<sequence length="57" mass="6526">MSTIGNQATGMVMDSWSGQDIPRWMLGFVKKSPLLAEKHSLHSETSYRIPCRQFEKL</sequence>
<protein>
    <submittedName>
        <fullName evidence="1">Uncharacterized protein</fullName>
    </submittedName>
</protein>
<dbReference type="EMBL" id="SRQM01000010">
    <property type="protein sequence ID" value="KAG6123238.1"/>
    <property type="molecule type" value="Genomic_DNA"/>
</dbReference>
<evidence type="ECO:0000313" key="1">
    <source>
        <dbReference type="EMBL" id="KAG6123238.1"/>
    </source>
</evidence>
<dbReference type="AlphaFoldDB" id="A0A9P7TUN9"/>
<comment type="caution">
    <text evidence="1">The sequence shown here is derived from an EMBL/GenBank/DDBJ whole genome shotgun (WGS) entry which is preliminary data.</text>
</comment>
<name>A0A9P7TUN9_9HYPO</name>
<keyword evidence="2" id="KW-1185">Reference proteome</keyword>